<evidence type="ECO:0000256" key="2">
    <source>
        <dbReference type="ARBA" id="ARBA00022448"/>
    </source>
</evidence>
<dbReference type="InterPro" id="IPR006059">
    <property type="entry name" value="SBP"/>
</dbReference>
<dbReference type="SUPFAM" id="SSF53850">
    <property type="entry name" value="Periplasmic binding protein-like II"/>
    <property type="match status" value="1"/>
</dbReference>
<gene>
    <name evidence="4" type="ORF">G6034_04130</name>
</gene>
<dbReference type="EMBL" id="JAAMFM010000003">
    <property type="protein sequence ID" value="NVM94109.1"/>
    <property type="molecule type" value="Genomic_DNA"/>
</dbReference>
<evidence type="ECO:0000313" key="4">
    <source>
        <dbReference type="EMBL" id="NVM94109.1"/>
    </source>
</evidence>
<comment type="similarity">
    <text evidence="1">Belongs to the bacterial solute-binding protein 1 family.</text>
</comment>
<sequence length="451" mass="47127">MEITRRNFIAGVGGVGALSLALAACGGSPKSSGSGTGKVDGTGKTLTVLVSTKPQYPDEQKAWFAQTAADFKTLTGAGIQWETYPTANDEMTRIQTSVVSGTGPDVYGLGTTFTPTAYSTGAFVKLGDAEWNQVGGKDKFVPATLGISGPDANNQIGIPFVSRPFVMAYNTELLKAAGIEKPATTWDEFADHGKKMTKAGQYGLAIAYKDNFDPWKFIWGMSIQGGNPIIDGKKVRIDDPTVLAAYEAYFGWMTKDKSVDPAAVGWGNAQALAAFAAGKAGYFPMTSPLSIPTLDKSAVKGKYKYALLPMVPPGQTARPSGGVAAASILSGDNLVVADYSPNKDLAFAFIKMITDTAAQANYYKIFGEIPTNVEAAKALQSDPLVAPALDAASKSVATPFSGAWGDVQLALTNVAVQTIPDLSSGSVSEASLAGRLKDAQSKAQAALDRAK</sequence>
<protein>
    <submittedName>
        <fullName evidence="4">Extracellular solute-binding protein</fullName>
    </submittedName>
</protein>
<dbReference type="Pfam" id="PF01547">
    <property type="entry name" value="SBP_bac_1"/>
    <property type="match status" value="1"/>
</dbReference>
<keyword evidence="2" id="KW-0813">Transport</keyword>
<dbReference type="PROSITE" id="PS51318">
    <property type="entry name" value="TAT"/>
    <property type="match status" value="1"/>
</dbReference>
<dbReference type="GO" id="GO:1901982">
    <property type="term" value="F:maltose binding"/>
    <property type="evidence" value="ECO:0007669"/>
    <property type="project" value="TreeGrafter"/>
</dbReference>
<proteinExistence type="inferred from homology"/>
<dbReference type="Gene3D" id="3.40.190.10">
    <property type="entry name" value="Periplasmic binding protein-like II"/>
    <property type="match status" value="1"/>
</dbReference>
<organism evidence="4 5">
    <name type="scientific">Arthrobacter wenxiniae</name>
    <dbReference type="NCBI Taxonomy" id="2713570"/>
    <lineage>
        <taxon>Bacteria</taxon>
        <taxon>Bacillati</taxon>
        <taxon>Actinomycetota</taxon>
        <taxon>Actinomycetes</taxon>
        <taxon>Micrococcales</taxon>
        <taxon>Micrococcaceae</taxon>
        <taxon>Arthrobacter</taxon>
    </lineage>
</organism>
<evidence type="ECO:0000313" key="5">
    <source>
        <dbReference type="Proteomes" id="UP000543556"/>
    </source>
</evidence>
<keyword evidence="3" id="KW-0732">Signal</keyword>
<dbReference type="Proteomes" id="UP000543556">
    <property type="component" value="Unassembled WGS sequence"/>
</dbReference>
<dbReference type="PROSITE" id="PS51257">
    <property type="entry name" value="PROKAR_LIPOPROTEIN"/>
    <property type="match status" value="1"/>
</dbReference>
<dbReference type="GO" id="GO:0015768">
    <property type="term" value="P:maltose transport"/>
    <property type="evidence" value="ECO:0007669"/>
    <property type="project" value="TreeGrafter"/>
</dbReference>
<dbReference type="AlphaFoldDB" id="A0A7Y7IEP5"/>
<dbReference type="PANTHER" id="PTHR30061:SF50">
    <property type="entry name" value="MALTOSE_MALTODEXTRIN-BINDING PERIPLASMIC PROTEIN"/>
    <property type="match status" value="1"/>
</dbReference>
<accession>A0A7Y7IEP5</accession>
<reference evidence="4 5" key="1">
    <citation type="submission" date="2020-02" db="EMBL/GenBank/DDBJ databases">
        <title>Genome sequence of strain AETb3-4.</title>
        <authorList>
            <person name="Gao J."/>
            <person name="Zhang X."/>
        </authorList>
    </citation>
    <scope>NUCLEOTIDE SEQUENCE [LARGE SCALE GENOMIC DNA]</scope>
    <source>
        <strain evidence="4 5">AETb3-4</strain>
    </source>
</reference>
<dbReference type="RefSeq" id="WP_176633826.1">
    <property type="nucleotide sequence ID" value="NZ_JAAMFM010000003.1"/>
</dbReference>
<keyword evidence="5" id="KW-1185">Reference proteome</keyword>
<dbReference type="GO" id="GO:0042956">
    <property type="term" value="P:maltodextrin transmembrane transport"/>
    <property type="evidence" value="ECO:0007669"/>
    <property type="project" value="TreeGrafter"/>
</dbReference>
<dbReference type="GO" id="GO:0055052">
    <property type="term" value="C:ATP-binding cassette (ABC) transporter complex, substrate-binding subunit-containing"/>
    <property type="evidence" value="ECO:0007669"/>
    <property type="project" value="TreeGrafter"/>
</dbReference>
<name>A0A7Y7IEP5_9MICC</name>
<dbReference type="PANTHER" id="PTHR30061">
    <property type="entry name" value="MALTOSE-BINDING PERIPLASMIC PROTEIN"/>
    <property type="match status" value="1"/>
</dbReference>
<evidence type="ECO:0000256" key="3">
    <source>
        <dbReference type="ARBA" id="ARBA00022729"/>
    </source>
</evidence>
<evidence type="ECO:0000256" key="1">
    <source>
        <dbReference type="ARBA" id="ARBA00008520"/>
    </source>
</evidence>
<dbReference type="InterPro" id="IPR006311">
    <property type="entry name" value="TAT_signal"/>
</dbReference>
<comment type="caution">
    <text evidence="4">The sequence shown here is derived from an EMBL/GenBank/DDBJ whole genome shotgun (WGS) entry which is preliminary data.</text>
</comment>